<evidence type="ECO:0000313" key="2">
    <source>
        <dbReference type="Proteomes" id="UP000070263"/>
    </source>
</evidence>
<comment type="caution">
    <text evidence="1">The sequence shown here is derived from an EMBL/GenBank/DDBJ whole genome shotgun (WGS) entry which is preliminary data.</text>
</comment>
<dbReference type="EMBL" id="LHYE01000075">
    <property type="protein sequence ID" value="KXB05831.1"/>
    <property type="molecule type" value="Genomic_DNA"/>
</dbReference>
<dbReference type="Proteomes" id="UP000070263">
    <property type="component" value="Unassembled WGS sequence"/>
</dbReference>
<accession>A0A133VHB7</accession>
<sequence>MDSSKVRVSLFVSGDSSSPCLCLSCIVSSRGVILTPLDVGLHTSSCSKESGADPGATLGRPNSFPFEAVEANDKAPLFFLNRKFVFPYPGVSVGCPGVNNQNKKLLPRGGGGI</sequence>
<protein>
    <submittedName>
        <fullName evidence="1">Uncharacterized protein</fullName>
    </submittedName>
</protein>
<organism evidence="1 2">
    <name type="scientific">candidate division MSBL1 archaeon SCGC-AAA382A20</name>
    <dbReference type="NCBI Taxonomy" id="1698280"/>
    <lineage>
        <taxon>Archaea</taxon>
        <taxon>Methanobacteriati</taxon>
        <taxon>Methanobacteriota</taxon>
        <taxon>candidate division MSBL1</taxon>
    </lineage>
</organism>
<reference evidence="1 2" key="1">
    <citation type="journal article" date="2016" name="Sci. Rep.">
        <title>Metabolic traits of an uncultured archaeal lineage -MSBL1- from brine pools of the Red Sea.</title>
        <authorList>
            <person name="Mwirichia R."/>
            <person name="Alam I."/>
            <person name="Rashid M."/>
            <person name="Vinu M."/>
            <person name="Ba-Alawi W."/>
            <person name="Anthony Kamau A."/>
            <person name="Kamanda Ngugi D."/>
            <person name="Goker M."/>
            <person name="Klenk H.P."/>
            <person name="Bajic V."/>
            <person name="Stingl U."/>
        </authorList>
    </citation>
    <scope>NUCLEOTIDE SEQUENCE [LARGE SCALE GENOMIC DNA]</scope>
    <source>
        <strain evidence="1">SCGC-AAA382A20</strain>
    </source>
</reference>
<evidence type="ECO:0000313" key="1">
    <source>
        <dbReference type="EMBL" id="KXB05831.1"/>
    </source>
</evidence>
<gene>
    <name evidence="1" type="ORF">AKJ51_04710</name>
</gene>
<name>A0A133VHB7_9EURY</name>
<dbReference type="AlphaFoldDB" id="A0A133VHB7"/>
<proteinExistence type="predicted"/>
<keyword evidence="2" id="KW-1185">Reference proteome</keyword>